<evidence type="ECO:0000256" key="1">
    <source>
        <dbReference type="SAM" id="MobiDB-lite"/>
    </source>
</evidence>
<keyword evidence="2" id="KW-0969">Cilium</keyword>
<dbReference type="EMBL" id="QWGP01000004">
    <property type="protein sequence ID" value="RHZ96981.1"/>
    <property type="molecule type" value="Genomic_DNA"/>
</dbReference>
<organism evidence="2 3">
    <name type="scientific">Cereibacter sphaeroides</name>
    <name type="common">Rhodobacter sphaeroides</name>
    <dbReference type="NCBI Taxonomy" id="1063"/>
    <lineage>
        <taxon>Bacteria</taxon>
        <taxon>Pseudomonadati</taxon>
        <taxon>Pseudomonadota</taxon>
        <taxon>Alphaproteobacteria</taxon>
        <taxon>Rhodobacterales</taxon>
        <taxon>Paracoccaceae</taxon>
        <taxon>Cereibacter</taxon>
    </lineage>
</organism>
<keyword evidence="2" id="KW-0966">Cell projection</keyword>
<name>A0AAX1UPQ5_CERSP</name>
<evidence type="ECO:0000313" key="3">
    <source>
        <dbReference type="Proteomes" id="UP000266305"/>
    </source>
</evidence>
<reference evidence="2 3" key="1">
    <citation type="submission" date="2018-08" db="EMBL/GenBank/DDBJ databases">
        <title>Draft genome sequence of Rhodobacter sphaeroides FY.</title>
        <authorList>
            <person name="Rayyan A."/>
            <person name="Meyer T.E."/>
            <person name="Kyndt J.A."/>
        </authorList>
    </citation>
    <scope>NUCLEOTIDE SEQUENCE [LARGE SCALE GENOMIC DNA]</scope>
    <source>
        <strain evidence="2 3">FY</strain>
    </source>
</reference>
<gene>
    <name evidence="2" type="ORF">D1114_05840</name>
</gene>
<dbReference type="RefSeq" id="WP_017140007.1">
    <property type="nucleotide sequence ID" value="NZ_BJXO01000004.1"/>
</dbReference>
<protein>
    <submittedName>
        <fullName evidence="2">Flagellar basal body-associated protein FliL</fullName>
    </submittedName>
</protein>
<feature type="compositionally biased region" description="Low complexity" evidence="1">
    <location>
        <begin position="43"/>
        <end position="58"/>
    </location>
</feature>
<feature type="region of interest" description="Disordered" evidence="1">
    <location>
        <begin position="32"/>
        <end position="65"/>
    </location>
</feature>
<dbReference type="AlphaFoldDB" id="A0AAX1UPQ5"/>
<accession>A0AAX1UPQ5</accession>
<sequence length="171" mass="17717">MMRFLLPLLLALAGLGAGVGAGLFLRPAAEAAGPDHATGGEGAADAHAPAAEPATEGHSANPEEQPEYAKLNNQFIVPIIEDGRVASMVILSLSLEVPPGGTEQVYAVEPKLRDGMLSVLFDHANAGGFRGAFTEAANLVALRRALLEVARSVLGPTAIDVLITDIMRQDS</sequence>
<proteinExistence type="predicted"/>
<keyword evidence="2" id="KW-0282">Flagellum</keyword>
<comment type="caution">
    <text evidence="2">The sequence shown here is derived from an EMBL/GenBank/DDBJ whole genome shotgun (WGS) entry which is preliminary data.</text>
</comment>
<evidence type="ECO:0000313" key="2">
    <source>
        <dbReference type="EMBL" id="RHZ96981.1"/>
    </source>
</evidence>
<dbReference type="Proteomes" id="UP000266305">
    <property type="component" value="Unassembled WGS sequence"/>
</dbReference>
<dbReference type="GeneID" id="3720926"/>